<name>A0A917TRN1_9BACI</name>
<dbReference type="PANTHER" id="PTHR37305:SF1">
    <property type="entry name" value="MEMBRANE PROTEIN"/>
    <property type="match status" value="1"/>
</dbReference>
<keyword evidence="1" id="KW-0812">Transmembrane</keyword>
<dbReference type="GO" id="GO:0140359">
    <property type="term" value="F:ABC-type transporter activity"/>
    <property type="evidence" value="ECO:0007669"/>
    <property type="project" value="InterPro"/>
</dbReference>
<feature type="transmembrane region" description="Helical" evidence="1">
    <location>
        <begin position="107"/>
        <end position="131"/>
    </location>
</feature>
<evidence type="ECO:0000256" key="1">
    <source>
        <dbReference type="SAM" id="Phobius"/>
    </source>
</evidence>
<feature type="transmembrane region" description="Helical" evidence="1">
    <location>
        <begin position="236"/>
        <end position="258"/>
    </location>
</feature>
<reference evidence="2" key="1">
    <citation type="journal article" date="2014" name="Int. J. Syst. Evol. Microbiol.">
        <title>Complete genome sequence of Corynebacterium casei LMG S-19264T (=DSM 44701T), isolated from a smear-ripened cheese.</title>
        <authorList>
            <consortium name="US DOE Joint Genome Institute (JGI-PGF)"/>
            <person name="Walter F."/>
            <person name="Albersmeier A."/>
            <person name="Kalinowski J."/>
            <person name="Ruckert C."/>
        </authorList>
    </citation>
    <scope>NUCLEOTIDE SEQUENCE</scope>
    <source>
        <strain evidence="2">CGMCC 1.6333</strain>
    </source>
</reference>
<proteinExistence type="predicted"/>
<reference evidence="2" key="2">
    <citation type="submission" date="2020-09" db="EMBL/GenBank/DDBJ databases">
        <authorList>
            <person name="Sun Q."/>
            <person name="Zhou Y."/>
        </authorList>
    </citation>
    <scope>NUCLEOTIDE SEQUENCE</scope>
    <source>
        <strain evidence="2">CGMCC 1.6333</strain>
    </source>
</reference>
<evidence type="ECO:0008006" key="4">
    <source>
        <dbReference type="Google" id="ProtNLM"/>
    </source>
</evidence>
<keyword evidence="1" id="KW-0472">Membrane</keyword>
<evidence type="ECO:0000313" key="3">
    <source>
        <dbReference type="Proteomes" id="UP000618460"/>
    </source>
</evidence>
<feature type="transmembrane region" description="Helical" evidence="1">
    <location>
        <begin position="285"/>
        <end position="307"/>
    </location>
</feature>
<keyword evidence="3" id="KW-1185">Reference proteome</keyword>
<evidence type="ECO:0000313" key="2">
    <source>
        <dbReference type="EMBL" id="GGM33866.1"/>
    </source>
</evidence>
<dbReference type="PANTHER" id="PTHR37305">
    <property type="entry name" value="INTEGRAL MEMBRANE PROTEIN-RELATED"/>
    <property type="match status" value="1"/>
</dbReference>
<feature type="transmembrane region" description="Helical" evidence="1">
    <location>
        <begin position="152"/>
        <end position="180"/>
    </location>
</feature>
<accession>A0A917TRN1</accession>
<dbReference type="OrthoDB" id="8613028at2"/>
<sequence>MSNFIRLIQNENMKLYSKKATWVMIGILAIIVLAVGLILRFMDDNNLKEYGDDWREELQVENASVQNDNGDYTEASYRVNIEKNKYHLENDIKPQSYGAMQFVYDNIGLAMLISLFTIIVAAGILANEFQWGTIKLLLIRPVTRLKILASKYVAVLIYALTLLVFLVVFSWIVGALLFGINGLNPSAVMYDINGYKQVSLLPEIIEGFGYRMVNLVMMATFAFMISAVFRNTSMAIGIAIFLMLAGNTIIPFVSQYSWAKYILFANTDLSQYQSGGHPLLDGMSLSFSISVLLVYYVIFIVASWLSFTKRDIAGQ</sequence>
<dbReference type="Proteomes" id="UP000618460">
    <property type="component" value="Unassembled WGS sequence"/>
</dbReference>
<comment type="caution">
    <text evidence="2">The sequence shown here is derived from an EMBL/GenBank/DDBJ whole genome shotgun (WGS) entry which is preliminary data.</text>
</comment>
<dbReference type="GO" id="GO:0005886">
    <property type="term" value="C:plasma membrane"/>
    <property type="evidence" value="ECO:0007669"/>
    <property type="project" value="UniProtKB-SubCell"/>
</dbReference>
<dbReference type="AlphaFoldDB" id="A0A917TRN1"/>
<gene>
    <name evidence="2" type="primary">yhcI</name>
    <name evidence="2" type="ORF">GCM10011351_19770</name>
</gene>
<dbReference type="EMBL" id="BMLG01000010">
    <property type="protein sequence ID" value="GGM33866.1"/>
    <property type="molecule type" value="Genomic_DNA"/>
</dbReference>
<keyword evidence="1" id="KW-1133">Transmembrane helix</keyword>
<dbReference type="Pfam" id="PF12679">
    <property type="entry name" value="ABC2_membrane_2"/>
    <property type="match status" value="1"/>
</dbReference>
<organism evidence="2 3">
    <name type="scientific">Paraliobacillus quinghaiensis</name>
    <dbReference type="NCBI Taxonomy" id="470815"/>
    <lineage>
        <taxon>Bacteria</taxon>
        <taxon>Bacillati</taxon>
        <taxon>Bacillota</taxon>
        <taxon>Bacilli</taxon>
        <taxon>Bacillales</taxon>
        <taxon>Bacillaceae</taxon>
        <taxon>Paraliobacillus</taxon>
    </lineage>
</organism>
<protein>
    <recommendedName>
        <fullName evidence="4">ABC transporter permease</fullName>
    </recommendedName>
</protein>
<feature type="transmembrane region" description="Helical" evidence="1">
    <location>
        <begin position="21"/>
        <end position="42"/>
    </location>
</feature>
<feature type="transmembrane region" description="Helical" evidence="1">
    <location>
        <begin position="208"/>
        <end position="229"/>
    </location>
</feature>